<sequence length="277" mass="32823">MTSEYEPTDYPKSMEQILTQYDFNPLIIPKSFHSLLYSLIRHHEILDQKIPPLLERFYMGLLFRSYIIEGDLTMNIEALQNASSGKSTSVLGPVKLYNPHETLSDIRSLLPRANRKQIYKRLRMFAVICEQNCVSKWNVAFFGKKTFHRIVSMKKSFFSTLQFWRIKYPNFMTVKFPDFMAWFVQSGIYQYEIGNYRMRQQLKLLQKFNRFRKLEMGNGSLFSYVFLANSVEKVKIEEEPANLSAFSGTFIITILTFNTSLFIFAVEVLRKNYNWRF</sequence>
<reference evidence="2 3" key="1">
    <citation type="submission" date="2024-08" db="EMBL/GenBank/DDBJ databases">
        <authorList>
            <person name="Cucini C."/>
            <person name="Frati F."/>
        </authorList>
    </citation>
    <scope>NUCLEOTIDE SEQUENCE [LARGE SCALE GENOMIC DNA]</scope>
</reference>
<feature type="transmembrane region" description="Helical" evidence="1">
    <location>
        <begin position="245"/>
        <end position="269"/>
    </location>
</feature>
<accession>A0ABP1RGK0</accession>
<dbReference type="Proteomes" id="UP001642540">
    <property type="component" value="Unassembled WGS sequence"/>
</dbReference>
<gene>
    <name evidence="2" type="ORF">ODALV1_LOCUS21920</name>
</gene>
<protein>
    <recommendedName>
        <fullName evidence="4">Pex N-terminal domain-containing protein</fullName>
    </recommendedName>
</protein>
<evidence type="ECO:0000256" key="1">
    <source>
        <dbReference type="SAM" id="Phobius"/>
    </source>
</evidence>
<evidence type="ECO:0000313" key="2">
    <source>
        <dbReference type="EMBL" id="CAL8127634.1"/>
    </source>
</evidence>
<evidence type="ECO:0000313" key="3">
    <source>
        <dbReference type="Proteomes" id="UP001642540"/>
    </source>
</evidence>
<dbReference type="EMBL" id="CAXLJM020000072">
    <property type="protein sequence ID" value="CAL8127634.1"/>
    <property type="molecule type" value="Genomic_DNA"/>
</dbReference>
<keyword evidence="3" id="KW-1185">Reference proteome</keyword>
<organism evidence="2 3">
    <name type="scientific">Orchesella dallaii</name>
    <dbReference type="NCBI Taxonomy" id="48710"/>
    <lineage>
        <taxon>Eukaryota</taxon>
        <taxon>Metazoa</taxon>
        <taxon>Ecdysozoa</taxon>
        <taxon>Arthropoda</taxon>
        <taxon>Hexapoda</taxon>
        <taxon>Collembola</taxon>
        <taxon>Entomobryomorpha</taxon>
        <taxon>Entomobryoidea</taxon>
        <taxon>Orchesellidae</taxon>
        <taxon>Orchesellinae</taxon>
        <taxon>Orchesella</taxon>
    </lineage>
</organism>
<evidence type="ECO:0008006" key="4">
    <source>
        <dbReference type="Google" id="ProtNLM"/>
    </source>
</evidence>
<keyword evidence="1" id="KW-1133">Transmembrane helix</keyword>
<keyword evidence="1" id="KW-0812">Transmembrane</keyword>
<keyword evidence="1" id="KW-0472">Membrane</keyword>
<proteinExistence type="predicted"/>
<comment type="caution">
    <text evidence="2">The sequence shown here is derived from an EMBL/GenBank/DDBJ whole genome shotgun (WGS) entry which is preliminary data.</text>
</comment>
<name>A0ABP1RGK0_9HEXA</name>